<keyword evidence="2" id="KW-1185">Reference proteome</keyword>
<evidence type="ECO:0000313" key="1">
    <source>
        <dbReference type="EMBL" id="KAF7809937.1"/>
    </source>
</evidence>
<accession>A0A834SUF6</accession>
<organism evidence="1 2">
    <name type="scientific">Senna tora</name>
    <dbReference type="NCBI Taxonomy" id="362788"/>
    <lineage>
        <taxon>Eukaryota</taxon>
        <taxon>Viridiplantae</taxon>
        <taxon>Streptophyta</taxon>
        <taxon>Embryophyta</taxon>
        <taxon>Tracheophyta</taxon>
        <taxon>Spermatophyta</taxon>
        <taxon>Magnoliopsida</taxon>
        <taxon>eudicotyledons</taxon>
        <taxon>Gunneridae</taxon>
        <taxon>Pentapetalae</taxon>
        <taxon>rosids</taxon>
        <taxon>fabids</taxon>
        <taxon>Fabales</taxon>
        <taxon>Fabaceae</taxon>
        <taxon>Caesalpinioideae</taxon>
        <taxon>Cassia clade</taxon>
        <taxon>Senna</taxon>
    </lineage>
</organism>
<dbReference type="EMBL" id="JAAIUW010000011">
    <property type="protein sequence ID" value="KAF7809937.1"/>
    <property type="molecule type" value="Genomic_DNA"/>
</dbReference>
<protein>
    <submittedName>
        <fullName evidence="1">Uncharacterized protein</fullName>
    </submittedName>
</protein>
<name>A0A834SUF6_9FABA</name>
<reference evidence="1" key="1">
    <citation type="submission" date="2020-09" db="EMBL/GenBank/DDBJ databases">
        <title>Genome-Enabled Discovery of Anthraquinone Biosynthesis in Senna tora.</title>
        <authorList>
            <person name="Kang S.-H."/>
            <person name="Pandey R.P."/>
            <person name="Lee C.-M."/>
            <person name="Sim J.-S."/>
            <person name="Jeong J.-T."/>
            <person name="Choi B.-S."/>
            <person name="Jung M."/>
            <person name="Ginzburg D."/>
            <person name="Zhao K."/>
            <person name="Won S.Y."/>
            <person name="Oh T.-J."/>
            <person name="Yu Y."/>
            <person name="Kim N.-H."/>
            <person name="Lee O.R."/>
            <person name="Lee T.-H."/>
            <person name="Bashyal P."/>
            <person name="Kim T.-S."/>
            <person name="Lee W.-H."/>
            <person name="Kawkins C."/>
            <person name="Kim C.-K."/>
            <person name="Kim J.S."/>
            <person name="Ahn B.O."/>
            <person name="Rhee S.Y."/>
            <person name="Sohng J.K."/>
        </authorList>
    </citation>
    <scope>NUCLEOTIDE SEQUENCE</scope>
    <source>
        <tissue evidence="1">Leaf</tissue>
    </source>
</reference>
<proteinExistence type="predicted"/>
<dbReference type="AlphaFoldDB" id="A0A834SUF6"/>
<dbReference type="Proteomes" id="UP000634136">
    <property type="component" value="Unassembled WGS sequence"/>
</dbReference>
<gene>
    <name evidence="1" type="ORF">G2W53_036680</name>
</gene>
<evidence type="ECO:0000313" key="2">
    <source>
        <dbReference type="Proteomes" id="UP000634136"/>
    </source>
</evidence>
<sequence>MRPPQPTLTFPCIECKHSKLRPVGFADLTRLNLLPPSYINLPEPSHYSYEDP</sequence>
<comment type="caution">
    <text evidence="1">The sequence shown here is derived from an EMBL/GenBank/DDBJ whole genome shotgun (WGS) entry which is preliminary data.</text>
</comment>